<dbReference type="EMBL" id="VSSQ01046753">
    <property type="protein sequence ID" value="MPN00717.1"/>
    <property type="molecule type" value="Genomic_DNA"/>
</dbReference>
<evidence type="ECO:0000259" key="1">
    <source>
        <dbReference type="Pfam" id="PF09951"/>
    </source>
</evidence>
<feature type="domain" description="Immunity protein Imm33" evidence="1">
    <location>
        <begin position="19"/>
        <end position="100"/>
    </location>
</feature>
<evidence type="ECO:0000313" key="2">
    <source>
        <dbReference type="EMBL" id="MPN00717.1"/>
    </source>
</evidence>
<dbReference type="InterPro" id="IPR018689">
    <property type="entry name" value="Imm33_dom"/>
</dbReference>
<proteinExistence type="predicted"/>
<reference evidence="2" key="1">
    <citation type="submission" date="2019-08" db="EMBL/GenBank/DDBJ databases">
        <authorList>
            <person name="Kucharzyk K."/>
            <person name="Murdoch R.W."/>
            <person name="Higgins S."/>
            <person name="Loffler F."/>
        </authorList>
    </citation>
    <scope>NUCLEOTIDE SEQUENCE</scope>
</reference>
<gene>
    <name evidence="2" type="ORF">SDC9_147913</name>
</gene>
<accession>A0A645EG42</accession>
<sequence length="117" mass="13417">MEGIDYVMAATINSSYGACLVSKNIYDGKGRLKWCIREDDKNELDNGWRFLSDIDNEEYLEDSNNWCVLAYESVIEIEPAVLAVYNMPVGTELTLIQEGKRKFFIDTNTGKEITLYK</sequence>
<comment type="caution">
    <text evidence="2">The sequence shown here is derived from an EMBL/GenBank/DDBJ whole genome shotgun (WGS) entry which is preliminary data.</text>
</comment>
<dbReference type="AlphaFoldDB" id="A0A645EG42"/>
<dbReference type="Pfam" id="PF09951">
    <property type="entry name" value="Imm33"/>
    <property type="match status" value="1"/>
</dbReference>
<name>A0A645EG42_9ZZZZ</name>
<protein>
    <recommendedName>
        <fullName evidence="1">Immunity protein Imm33 domain-containing protein</fullName>
    </recommendedName>
</protein>
<organism evidence="2">
    <name type="scientific">bioreactor metagenome</name>
    <dbReference type="NCBI Taxonomy" id="1076179"/>
    <lineage>
        <taxon>unclassified sequences</taxon>
        <taxon>metagenomes</taxon>
        <taxon>ecological metagenomes</taxon>
    </lineage>
</organism>